<feature type="compositionally biased region" description="Polar residues" evidence="14">
    <location>
        <begin position="58"/>
        <end position="76"/>
    </location>
</feature>
<dbReference type="Gene3D" id="3.30.200.20">
    <property type="entry name" value="Phosphorylase Kinase, domain 1"/>
    <property type="match status" value="1"/>
</dbReference>
<feature type="binding site" evidence="10">
    <location>
        <begin position="385"/>
        <end position="387"/>
    </location>
    <ligand>
        <name>ATP</name>
        <dbReference type="ChEBI" id="CHEBI:30616"/>
    </ligand>
</feature>
<evidence type="ECO:0000256" key="1">
    <source>
        <dbReference type="ARBA" id="ARBA00004214"/>
    </source>
</evidence>
<evidence type="ECO:0000256" key="2">
    <source>
        <dbReference type="ARBA" id="ARBA00022527"/>
    </source>
</evidence>
<evidence type="ECO:0000256" key="13">
    <source>
        <dbReference type="RuleBase" id="RU367134"/>
    </source>
</evidence>
<feature type="binding site" evidence="12">
    <location>
        <position position="340"/>
    </location>
    <ligand>
        <name>ATP</name>
        <dbReference type="ChEBI" id="CHEBI:30616"/>
    </ligand>
</feature>
<dbReference type="InterPro" id="IPR017441">
    <property type="entry name" value="Protein_kinase_ATP_BS"/>
</dbReference>
<feature type="cross-link" description="Glycyl lysine isopeptide (Lys-Gly) (interchain with G-Cter in SUMO2)" evidence="11">
    <location>
        <position position="434"/>
    </location>
</feature>
<feature type="region of interest" description="Disordered" evidence="14">
    <location>
        <begin position="1"/>
        <end position="76"/>
    </location>
</feature>
<proteinExistence type="inferred from homology"/>
<evidence type="ECO:0000256" key="4">
    <source>
        <dbReference type="ARBA" id="ARBA00022741"/>
    </source>
</evidence>
<reference evidence="16" key="1">
    <citation type="submission" date="2022-01" db="EMBL/GenBank/DDBJ databases">
        <authorList>
            <person name="King R."/>
        </authorList>
    </citation>
    <scope>NUCLEOTIDE SEQUENCE</scope>
</reference>
<evidence type="ECO:0000256" key="5">
    <source>
        <dbReference type="ARBA" id="ARBA00022777"/>
    </source>
</evidence>
<dbReference type="EMBL" id="OV725077">
    <property type="protein sequence ID" value="CAH1389153.1"/>
    <property type="molecule type" value="Genomic_DNA"/>
</dbReference>
<dbReference type="OrthoDB" id="377346at2759"/>
<dbReference type="Pfam" id="PF00069">
    <property type="entry name" value="Pkinase"/>
    <property type="match status" value="1"/>
</dbReference>
<evidence type="ECO:0000256" key="6">
    <source>
        <dbReference type="ARBA" id="ARBA00022840"/>
    </source>
</evidence>
<organism evidence="16 17">
    <name type="scientific">Nezara viridula</name>
    <name type="common">Southern green stink bug</name>
    <name type="synonym">Cimex viridulus</name>
    <dbReference type="NCBI Taxonomy" id="85310"/>
    <lineage>
        <taxon>Eukaryota</taxon>
        <taxon>Metazoa</taxon>
        <taxon>Ecdysozoa</taxon>
        <taxon>Arthropoda</taxon>
        <taxon>Hexapoda</taxon>
        <taxon>Insecta</taxon>
        <taxon>Pterygota</taxon>
        <taxon>Neoptera</taxon>
        <taxon>Paraneoptera</taxon>
        <taxon>Hemiptera</taxon>
        <taxon>Heteroptera</taxon>
        <taxon>Panheteroptera</taxon>
        <taxon>Pentatomomorpha</taxon>
        <taxon>Pentatomoidea</taxon>
        <taxon>Pentatomidae</taxon>
        <taxon>Pentatominae</taxon>
        <taxon>Nezara</taxon>
    </lineage>
</organism>
<keyword evidence="4 10" id="KW-0547">Nucleotide-binding</keyword>
<evidence type="ECO:0000256" key="8">
    <source>
        <dbReference type="ARBA" id="ARBA00048679"/>
    </source>
</evidence>
<accession>A0A9P0E3I8</accession>
<keyword evidence="6 10" id="KW-0067">ATP-binding</keyword>
<dbReference type="GO" id="GO:0032506">
    <property type="term" value="P:cytokinetic process"/>
    <property type="evidence" value="ECO:0007669"/>
    <property type="project" value="UniProtKB-ARBA"/>
</dbReference>
<feature type="binding site" evidence="10">
    <location>
        <position position="450"/>
    </location>
    <ligand>
        <name>ATP</name>
        <dbReference type="ChEBI" id="CHEBI:30616"/>
    </ligand>
</feature>
<evidence type="ECO:0000256" key="11">
    <source>
        <dbReference type="PIRSR" id="PIRSR630616-3"/>
    </source>
</evidence>
<dbReference type="Proteomes" id="UP001152798">
    <property type="component" value="Chromosome 1"/>
</dbReference>
<dbReference type="SMART" id="SM00220">
    <property type="entry name" value="S_TKc"/>
    <property type="match status" value="1"/>
</dbReference>
<keyword evidence="5 13" id="KW-0418">Kinase</keyword>
<comment type="catalytic activity">
    <reaction evidence="7 13">
        <text>L-threonyl-[protein] + ATP = O-phospho-L-threonyl-[protein] + ADP + H(+)</text>
        <dbReference type="Rhea" id="RHEA:46608"/>
        <dbReference type="Rhea" id="RHEA-COMP:11060"/>
        <dbReference type="Rhea" id="RHEA-COMP:11605"/>
        <dbReference type="ChEBI" id="CHEBI:15378"/>
        <dbReference type="ChEBI" id="CHEBI:30013"/>
        <dbReference type="ChEBI" id="CHEBI:30616"/>
        <dbReference type="ChEBI" id="CHEBI:61977"/>
        <dbReference type="ChEBI" id="CHEBI:456216"/>
        <dbReference type="EC" id="2.7.11.1"/>
    </reaction>
</comment>
<dbReference type="InterPro" id="IPR008271">
    <property type="entry name" value="Ser/Thr_kinase_AS"/>
</dbReference>
<evidence type="ECO:0000256" key="14">
    <source>
        <dbReference type="SAM" id="MobiDB-lite"/>
    </source>
</evidence>
<evidence type="ECO:0000313" key="17">
    <source>
        <dbReference type="Proteomes" id="UP001152798"/>
    </source>
</evidence>
<evidence type="ECO:0000256" key="9">
    <source>
        <dbReference type="PIRSR" id="PIRSR630616-1"/>
    </source>
</evidence>
<evidence type="ECO:0000256" key="7">
    <source>
        <dbReference type="ARBA" id="ARBA00047899"/>
    </source>
</evidence>
<feature type="binding site" evidence="10">
    <location>
        <position position="317"/>
    </location>
    <ligand>
        <name>ATP</name>
        <dbReference type="ChEBI" id="CHEBI:30616"/>
    </ligand>
</feature>
<feature type="binding site" evidence="10">
    <location>
        <begin position="436"/>
        <end position="437"/>
    </location>
    <ligand>
        <name>ATP</name>
        <dbReference type="ChEBI" id="CHEBI:30616"/>
    </ligand>
</feature>
<dbReference type="GO" id="GO:0000070">
    <property type="term" value="P:mitotic sister chromatid segregation"/>
    <property type="evidence" value="ECO:0007669"/>
    <property type="project" value="UniProtKB-ARBA"/>
</dbReference>
<dbReference type="GO" id="GO:0005524">
    <property type="term" value="F:ATP binding"/>
    <property type="evidence" value="ECO:0007669"/>
    <property type="project" value="UniProtKB-UniRule"/>
</dbReference>
<feature type="compositionally biased region" description="Basic and acidic residues" evidence="14">
    <location>
        <begin position="23"/>
        <end position="41"/>
    </location>
</feature>
<dbReference type="PROSITE" id="PS50011">
    <property type="entry name" value="PROTEIN_KINASE_DOM"/>
    <property type="match status" value="1"/>
</dbReference>
<keyword evidence="2 13" id="KW-0723">Serine/threonine-protein kinase</keyword>
<dbReference type="InterPro" id="IPR030616">
    <property type="entry name" value="Aur-like"/>
</dbReference>
<keyword evidence="3 13" id="KW-0808">Transferase</keyword>
<evidence type="ECO:0000256" key="3">
    <source>
        <dbReference type="ARBA" id="ARBA00022679"/>
    </source>
</evidence>
<protein>
    <recommendedName>
        <fullName evidence="13">Aurora kinase</fullName>
        <ecNumber evidence="13">2.7.11.1</ecNumber>
    </recommendedName>
</protein>
<dbReference type="CDD" id="cd14007">
    <property type="entry name" value="STKc_Aurora"/>
    <property type="match status" value="1"/>
</dbReference>
<dbReference type="SUPFAM" id="SSF56112">
    <property type="entry name" value="Protein kinase-like (PK-like)"/>
    <property type="match status" value="1"/>
</dbReference>
<dbReference type="InterPro" id="IPR000719">
    <property type="entry name" value="Prot_kinase_dom"/>
</dbReference>
<evidence type="ECO:0000313" key="16">
    <source>
        <dbReference type="EMBL" id="CAH1389153.1"/>
    </source>
</evidence>
<evidence type="ECO:0000259" key="15">
    <source>
        <dbReference type="PROSITE" id="PS50011"/>
    </source>
</evidence>
<evidence type="ECO:0000256" key="10">
    <source>
        <dbReference type="PIRSR" id="PIRSR630616-2"/>
    </source>
</evidence>
<feature type="binding site" evidence="10">
    <location>
        <position position="336"/>
    </location>
    <ligand>
        <name>ATP</name>
        <dbReference type="ChEBI" id="CHEBI:30616"/>
    </ligand>
</feature>
<dbReference type="InterPro" id="IPR011009">
    <property type="entry name" value="Kinase-like_dom_sf"/>
</dbReference>
<name>A0A9P0E3I8_NEZVI</name>
<sequence length="565" mass="64012">MSGKENQFYVPGQNKKVSIHSCVQHDNEKALPQKNSLDKPVSRSRSSTRAGEKPLIKRSNSLQRTPLSQNSVTSGNVDQDKIKTRLENMRLNAIKKFTVDNGLRKKFPSTTSNKKTEISKQEPFKASILPRTVQPTLIKTVATSKPATTLKRPSFNTQKDVRSGNVSKIDKSQVKTLIKPISVQCDEKPSCAPISNNPTPAQIPSDIEKSLPDPETNALKSEEIESCEQSVCHHYDVSSIEIKKPTSDAVMAPPPPLSPGPPKTWKQKKSDGDFSISSVTCDNLVEKNLVDKKEDNESKKKWSLDNFEIGKALGKGKFGCVYLAREKKSHYVVALKVIFKSQVTQAKLEHQLRREIEIQAHLRHPNVLRLYGYFHDSSRVYIILEYAKMGELYKHLQEQPEKRFSEKRSAEIIKQLADALIYCHSKGVIHRDIKPENLLLSYNGQLKIADFGWSVHSPNSRRATICGTLDYLPPEMVKNTNHDYTVDLWSTGVLCFELITGKPPFEAKTYEETYYNITHAIYRFPSFMSALACDLIKKLLVLEPSRRLPLEDVIKHPWIMLNTCE</sequence>
<dbReference type="EC" id="2.7.11.1" evidence="13"/>
<dbReference type="AlphaFoldDB" id="A0A9P0E3I8"/>
<comment type="catalytic activity">
    <reaction evidence="8 13">
        <text>L-seryl-[protein] + ATP = O-phospho-L-seryl-[protein] + ADP + H(+)</text>
        <dbReference type="Rhea" id="RHEA:17989"/>
        <dbReference type="Rhea" id="RHEA-COMP:9863"/>
        <dbReference type="Rhea" id="RHEA-COMP:11604"/>
        <dbReference type="ChEBI" id="CHEBI:15378"/>
        <dbReference type="ChEBI" id="CHEBI:29999"/>
        <dbReference type="ChEBI" id="CHEBI:30616"/>
        <dbReference type="ChEBI" id="CHEBI:83421"/>
        <dbReference type="ChEBI" id="CHEBI:456216"/>
        <dbReference type="EC" id="2.7.11.1"/>
    </reaction>
</comment>
<evidence type="ECO:0000256" key="12">
    <source>
        <dbReference type="PROSITE-ProRule" id="PRU10141"/>
    </source>
</evidence>
<dbReference type="FunFam" id="1.10.510.10:FF:000235">
    <property type="entry name" value="Serine/threonine-protein kinase ark1"/>
    <property type="match status" value="1"/>
</dbReference>
<dbReference type="GO" id="GO:0030496">
    <property type="term" value="C:midbody"/>
    <property type="evidence" value="ECO:0007669"/>
    <property type="project" value="UniProtKB-SubCell"/>
</dbReference>
<feature type="region of interest" description="Disordered" evidence="14">
    <location>
        <begin position="247"/>
        <end position="269"/>
    </location>
</feature>
<comment type="similarity">
    <text evidence="13">Belongs to the protein kinase superfamily. Ser/Thr protein kinase family. Aurora subfamily.</text>
</comment>
<feature type="active site" description="Proton acceptor" evidence="9">
    <location>
        <position position="432"/>
    </location>
</feature>
<comment type="subcellular location">
    <subcellularLocation>
        <location evidence="1">Midbody</location>
    </subcellularLocation>
</comment>
<feature type="compositionally biased region" description="Pro residues" evidence="14">
    <location>
        <begin position="252"/>
        <end position="262"/>
    </location>
</feature>
<gene>
    <name evidence="16" type="ORF">NEZAVI_LOCUS608</name>
</gene>
<dbReference type="GO" id="GO:0006325">
    <property type="term" value="P:chromatin organization"/>
    <property type="evidence" value="ECO:0007669"/>
    <property type="project" value="UniProtKB-ARBA"/>
</dbReference>
<dbReference type="PROSITE" id="PS00107">
    <property type="entry name" value="PROTEIN_KINASE_ATP"/>
    <property type="match status" value="1"/>
</dbReference>
<dbReference type="Gene3D" id="1.10.510.10">
    <property type="entry name" value="Transferase(Phosphotransferase) domain 1"/>
    <property type="match status" value="1"/>
</dbReference>
<dbReference type="PANTHER" id="PTHR24350">
    <property type="entry name" value="SERINE/THREONINE-PROTEIN KINASE IAL-RELATED"/>
    <property type="match status" value="1"/>
</dbReference>
<dbReference type="GO" id="GO:0030261">
    <property type="term" value="P:chromosome condensation"/>
    <property type="evidence" value="ECO:0007669"/>
    <property type="project" value="UniProtKB-ARBA"/>
</dbReference>
<dbReference type="FunFam" id="3.30.200.20:FF:000042">
    <property type="entry name" value="Aurora kinase A"/>
    <property type="match status" value="1"/>
</dbReference>
<dbReference type="GO" id="GO:0004674">
    <property type="term" value="F:protein serine/threonine kinase activity"/>
    <property type="evidence" value="ECO:0007669"/>
    <property type="project" value="UniProtKB-KW"/>
</dbReference>
<dbReference type="PROSITE" id="PS00108">
    <property type="entry name" value="PROTEIN_KINASE_ST"/>
    <property type="match status" value="1"/>
</dbReference>
<keyword evidence="17" id="KW-1185">Reference proteome</keyword>
<feature type="domain" description="Protein kinase" evidence="15">
    <location>
        <begin position="307"/>
        <end position="559"/>
    </location>
</feature>